<dbReference type="PROSITE" id="PS00211">
    <property type="entry name" value="ABC_TRANSPORTER_1"/>
    <property type="match status" value="1"/>
</dbReference>
<evidence type="ECO:0000313" key="12">
    <source>
        <dbReference type="Proteomes" id="UP000288395"/>
    </source>
</evidence>
<keyword evidence="6 8" id="KW-0472">Membrane</keyword>
<dbReference type="InterPro" id="IPR003593">
    <property type="entry name" value="AAA+_ATPase"/>
</dbReference>
<evidence type="ECO:0000256" key="6">
    <source>
        <dbReference type="ARBA" id="ARBA00023136"/>
    </source>
</evidence>
<dbReference type="SMART" id="SM00382">
    <property type="entry name" value="AAA"/>
    <property type="match status" value="1"/>
</dbReference>
<organism evidence="11 12">
    <name type="scientific">Aliidiomarina iranensis</name>
    <dbReference type="NCBI Taxonomy" id="1434071"/>
    <lineage>
        <taxon>Bacteria</taxon>
        <taxon>Pseudomonadati</taxon>
        <taxon>Pseudomonadota</taxon>
        <taxon>Gammaproteobacteria</taxon>
        <taxon>Alteromonadales</taxon>
        <taxon>Idiomarinaceae</taxon>
        <taxon>Aliidiomarina</taxon>
    </lineage>
</organism>
<dbReference type="PROSITE" id="PS50893">
    <property type="entry name" value="ABC_TRANSPORTER_2"/>
    <property type="match status" value="1"/>
</dbReference>
<proteinExistence type="predicted"/>
<keyword evidence="4" id="KW-0067">ATP-binding</keyword>
<evidence type="ECO:0000256" key="2">
    <source>
        <dbReference type="ARBA" id="ARBA00022692"/>
    </source>
</evidence>
<dbReference type="EMBL" id="PIPJ01000002">
    <property type="protein sequence ID" value="RUO22232.1"/>
    <property type="molecule type" value="Genomic_DNA"/>
</dbReference>
<evidence type="ECO:0000256" key="3">
    <source>
        <dbReference type="ARBA" id="ARBA00022741"/>
    </source>
</evidence>
<sequence length="607" mass="66535">MATTKPEKPFAAEKRYLARIGAATGRSLFWAKLYGSLQAIALIVQMGLFAWLVYAALQGETVATLMPFALSAIAAIAVRSIANWQYQRWALKASDSAQDAARYNLLQFWQQQMQNFSWQRMGDASAANDLVEPVNSLAGYYSRFLPQIWLATWQPLLILAVVFYLDWLAGLFLLLSAPLIPVFMALVGMGAERIHQKQAVAVQRIASLFIDRVRNLTLLFLMQKLPMAEKQVAVASDEYRALNMRTLKIAFLSSAVLEFFAAIAIAAIAIYIGFSLLGYYEVGPGAELTLFSGLFILLLAPEFFQPIRLLSQFYHDRAAALGAATILAPQTCAADRENSAASLKCAASPNNTANKDVSEAAQEQPEYPDTNLVHTQACQFQYESRNQTIFIPELNLQVGQTLLLQGPSGAGKSTVLQLLAGLLPWPKEADARALNSVAYLPQSPWIIYGSIADNLRLFTPDASSTALHKAMHDMGLAPLIQRLPHGLDTQIGESGAGISGGEAKRLTFARWLVAIETGFTPKLMLLDEPTAALDDTSAQYIVATVKRLRKQGISMVIASHSDDFTALADRTVLFEKFAEPDETAKSFDTEESSRAPARINAGEQNEK</sequence>
<keyword evidence="5 8" id="KW-1133">Transmembrane helix</keyword>
<dbReference type="PANTHER" id="PTHR24221:SF261">
    <property type="entry name" value="GLUTATHIONE_L-CYSTEINE TRANSPORT SYSTEM ATP-BINDING_PERMEASE PROTEIN CYDD"/>
    <property type="match status" value="1"/>
</dbReference>
<feature type="region of interest" description="Disordered" evidence="7">
    <location>
        <begin position="581"/>
        <end position="607"/>
    </location>
</feature>
<dbReference type="RefSeq" id="WP_126765620.1">
    <property type="nucleotide sequence ID" value="NZ_PIPJ01000002.1"/>
</dbReference>
<dbReference type="GO" id="GO:0034040">
    <property type="term" value="F:ATPase-coupled lipid transmembrane transporter activity"/>
    <property type="evidence" value="ECO:0007669"/>
    <property type="project" value="TreeGrafter"/>
</dbReference>
<evidence type="ECO:0000256" key="1">
    <source>
        <dbReference type="ARBA" id="ARBA00004651"/>
    </source>
</evidence>
<name>A0A432VZR5_9GAMM</name>
<dbReference type="InterPro" id="IPR011527">
    <property type="entry name" value="ABC1_TM_dom"/>
</dbReference>
<dbReference type="GO" id="GO:0005524">
    <property type="term" value="F:ATP binding"/>
    <property type="evidence" value="ECO:0007669"/>
    <property type="project" value="UniProtKB-KW"/>
</dbReference>
<keyword evidence="12" id="KW-1185">Reference proteome</keyword>
<dbReference type="GO" id="GO:0016887">
    <property type="term" value="F:ATP hydrolysis activity"/>
    <property type="evidence" value="ECO:0007669"/>
    <property type="project" value="InterPro"/>
</dbReference>
<evidence type="ECO:0000313" key="11">
    <source>
        <dbReference type="EMBL" id="RUO22232.1"/>
    </source>
</evidence>
<dbReference type="InterPro" id="IPR017871">
    <property type="entry name" value="ABC_transporter-like_CS"/>
</dbReference>
<feature type="domain" description="ABC transmembrane type-1" evidence="10">
    <location>
        <begin position="37"/>
        <end position="319"/>
    </location>
</feature>
<dbReference type="InterPro" id="IPR039421">
    <property type="entry name" value="Type_1_exporter"/>
</dbReference>
<evidence type="ECO:0000259" key="9">
    <source>
        <dbReference type="PROSITE" id="PS50893"/>
    </source>
</evidence>
<accession>A0A432VZR5</accession>
<dbReference type="InterPro" id="IPR027417">
    <property type="entry name" value="P-loop_NTPase"/>
</dbReference>
<evidence type="ECO:0000256" key="7">
    <source>
        <dbReference type="SAM" id="MobiDB-lite"/>
    </source>
</evidence>
<dbReference type="AlphaFoldDB" id="A0A432VZR5"/>
<dbReference type="SUPFAM" id="SSF52540">
    <property type="entry name" value="P-loop containing nucleoside triphosphate hydrolases"/>
    <property type="match status" value="1"/>
</dbReference>
<dbReference type="SUPFAM" id="SSF90123">
    <property type="entry name" value="ABC transporter transmembrane region"/>
    <property type="match status" value="1"/>
</dbReference>
<feature type="transmembrane region" description="Helical" evidence="8">
    <location>
        <begin position="148"/>
        <end position="165"/>
    </location>
</feature>
<comment type="subcellular location">
    <subcellularLocation>
        <location evidence="1">Cell membrane</location>
        <topology evidence="1">Multi-pass membrane protein</topology>
    </subcellularLocation>
</comment>
<feature type="transmembrane region" description="Helical" evidence="8">
    <location>
        <begin position="171"/>
        <end position="191"/>
    </location>
</feature>
<dbReference type="CDD" id="cd18584">
    <property type="entry name" value="ABC_6TM_AarD_CydD"/>
    <property type="match status" value="1"/>
</dbReference>
<dbReference type="GO" id="GO:0005886">
    <property type="term" value="C:plasma membrane"/>
    <property type="evidence" value="ECO:0007669"/>
    <property type="project" value="UniProtKB-SubCell"/>
</dbReference>
<feature type="domain" description="ABC transporter" evidence="9">
    <location>
        <begin position="373"/>
        <end position="601"/>
    </location>
</feature>
<evidence type="ECO:0000256" key="4">
    <source>
        <dbReference type="ARBA" id="ARBA00022840"/>
    </source>
</evidence>
<dbReference type="PROSITE" id="PS50929">
    <property type="entry name" value="ABC_TM1F"/>
    <property type="match status" value="1"/>
</dbReference>
<keyword evidence="2 8" id="KW-0812">Transmembrane</keyword>
<dbReference type="Proteomes" id="UP000288395">
    <property type="component" value="Unassembled WGS sequence"/>
</dbReference>
<feature type="compositionally biased region" description="Basic and acidic residues" evidence="7">
    <location>
        <begin position="581"/>
        <end position="593"/>
    </location>
</feature>
<gene>
    <name evidence="11" type="ORF">CWE08_03325</name>
</gene>
<feature type="transmembrane region" description="Helical" evidence="8">
    <location>
        <begin position="33"/>
        <end position="57"/>
    </location>
</feature>
<dbReference type="InterPro" id="IPR003439">
    <property type="entry name" value="ABC_transporter-like_ATP-bd"/>
</dbReference>
<dbReference type="Pfam" id="PF00005">
    <property type="entry name" value="ABC_tran"/>
    <property type="match status" value="1"/>
</dbReference>
<evidence type="ECO:0000256" key="8">
    <source>
        <dbReference type="SAM" id="Phobius"/>
    </source>
</evidence>
<evidence type="ECO:0000259" key="10">
    <source>
        <dbReference type="PROSITE" id="PS50929"/>
    </source>
</evidence>
<dbReference type="GO" id="GO:0140359">
    <property type="term" value="F:ABC-type transporter activity"/>
    <property type="evidence" value="ECO:0007669"/>
    <property type="project" value="InterPro"/>
</dbReference>
<dbReference type="Gene3D" id="1.20.1560.10">
    <property type="entry name" value="ABC transporter type 1, transmembrane domain"/>
    <property type="match status" value="1"/>
</dbReference>
<reference evidence="12" key="1">
    <citation type="journal article" date="2018" name="Front. Microbiol.">
        <title>Genome-Based Analysis Reveals the Taxonomy and Diversity of the Family Idiomarinaceae.</title>
        <authorList>
            <person name="Liu Y."/>
            <person name="Lai Q."/>
            <person name="Shao Z."/>
        </authorList>
    </citation>
    <scope>NUCLEOTIDE SEQUENCE [LARGE SCALE GENOMIC DNA]</scope>
    <source>
        <strain evidence="12">GBPy7</strain>
    </source>
</reference>
<dbReference type="OrthoDB" id="9806127at2"/>
<feature type="transmembrane region" description="Helical" evidence="8">
    <location>
        <begin position="249"/>
        <end position="274"/>
    </location>
</feature>
<protein>
    <submittedName>
        <fullName evidence="11">Thiol reductant ABC exporter subunit CydD</fullName>
    </submittedName>
</protein>
<dbReference type="Pfam" id="PF00664">
    <property type="entry name" value="ABC_membrane"/>
    <property type="match status" value="1"/>
</dbReference>
<dbReference type="InterPro" id="IPR036640">
    <property type="entry name" value="ABC1_TM_sf"/>
</dbReference>
<keyword evidence="3" id="KW-0547">Nucleotide-binding</keyword>
<comment type="caution">
    <text evidence="11">The sequence shown here is derived from an EMBL/GenBank/DDBJ whole genome shotgun (WGS) entry which is preliminary data.</text>
</comment>
<evidence type="ECO:0000256" key="5">
    <source>
        <dbReference type="ARBA" id="ARBA00022989"/>
    </source>
</evidence>
<dbReference type="Gene3D" id="3.40.50.300">
    <property type="entry name" value="P-loop containing nucleotide triphosphate hydrolases"/>
    <property type="match status" value="1"/>
</dbReference>
<feature type="transmembrane region" description="Helical" evidence="8">
    <location>
        <begin position="63"/>
        <end position="82"/>
    </location>
</feature>
<dbReference type="PANTHER" id="PTHR24221">
    <property type="entry name" value="ATP-BINDING CASSETTE SUB-FAMILY B"/>
    <property type="match status" value="1"/>
</dbReference>